<dbReference type="GeneID" id="28996410"/>
<sequence length="137" mass="15942">MPLHSIFYSLTWADSVGVFQSSNLNWYGILSYTPSKCIIGLKYILSDPNLVLFKHRRLPYRKKGKFCHSIVYPTFYATMFLQLMQNIFFPTASTQYKNLRRQNYSSIIAYPSVTNSTPEPGLHPISKYCLQRSQEIL</sequence>
<dbReference type="InParanoid" id="A0A162UIZ9"/>
<name>A0A162UIZ9_PHYB8</name>
<dbReference type="EMBL" id="KV440977">
    <property type="protein sequence ID" value="OAD75603.1"/>
    <property type="molecule type" value="Genomic_DNA"/>
</dbReference>
<organism evidence="1 2">
    <name type="scientific">Phycomyces blakesleeanus (strain ATCC 8743b / DSM 1359 / FGSC 10004 / NBRC 33097 / NRRL 1555)</name>
    <dbReference type="NCBI Taxonomy" id="763407"/>
    <lineage>
        <taxon>Eukaryota</taxon>
        <taxon>Fungi</taxon>
        <taxon>Fungi incertae sedis</taxon>
        <taxon>Mucoromycota</taxon>
        <taxon>Mucoromycotina</taxon>
        <taxon>Mucoromycetes</taxon>
        <taxon>Mucorales</taxon>
        <taxon>Phycomycetaceae</taxon>
        <taxon>Phycomyces</taxon>
    </lineage>
</organism>
<evidence type="ECO:0000313" key="2">
    <source>
        <dbReference type="Proteomes" id="UP000077315"/>
    </source>
</evidence>
<evidence type="ECO:0000313" key="1">
    <source>
        <dbReference type="EMBL" id="OAD75603.1"/>
    </source>
</evidence>
<gene>
    <name evidence="1" type="ORF">PHYBLDRAFT_166834</name>
</gene>
<protein>
    <submittedName>
        <fullName evidence="1">Uncharacterized protein</fullName>
    </submittedName>
</protein>
<dbReference type="VEuPathDB" id="FungiDB:PHYBLDRAFT_166834"/>
<dbReference type="AlphaFoldDB" id="A0A162UIZ9"/>
<accession>A0A162UIZ9</accession>
<dbReference type="Proteomes" id="UP000077315">
    <property type="component" value="Unassembled WGS sequence"/>
</dbReference>
<keyword evidence="2" id="KW-1185">Reference proteome</keyword>
<reference evidence="2" key="1">
    <citation type="submission" date="2015-06" db="EMBL/GenBank/DDBJ databases">
        <title>Expansion of signal transduction pathways in fungi by whole-genome duplication.</title>
        <authorList>
            <consortium name="DOE Joint Genome Institute"/>
            <person name="Corrochano L.M."/>
            <person name="Kuo A."/>
            <person name="Marcet-Houben M."/>
            <person name="Polaino S."/>
            <person name="Salamov A."/>
            <person name="Villalobos J.M."/>
            <person name="Alvarez M.I."/>
            <person name="Avalos J."/>
            <person name="Benito E.P."/>
            <person name="Benoit I."/>
            <person name="Burger G."/>
            <person name="Camino L.P."/>
            <person name="Canovas D."/>
            <person name="Cerda-Olmedo E."/>
            <person name="Cheng J.-F."/>
            <person name="Dominguez A."/>
            <person name="Elias M."/>
            <person name="Eslava A.P."/>
            <person name="Glaser F."/>
            <person name="Grimwood J."/>
            <person name="Gutierrez G."/>
            <person name="Heitman J."/>
            <person name="Henrissat B."/>
            <person name="Iturriaga E.A."/>
            <person name="Lang B.F."/>
            <person name="Lavin J.L."/>
            <person name="Lee S."/>
            <person name="Li W."/>
            <person name="Lindquist E."/>
            <person name="Lopez-Garcia S."/>
            <person name="Luque E.M."/>
            <person name="Marcos A.T."/>
            <person name="Martin J."/>
            <person name="McCluskey K."/>
            <person name="Medina H.R."/>
            <person name="Miralles-Duran A."/>
            <person name="Miyazaki A."/>
            <person name="Munoz-Torres E."/>
            <person name="Oguiza J.A."/>
            <person name="Ohm R."/>
            <person name="Olmedo M."/>
            <person name="Orejas M."/>
            <person name="Ortiz-Castellanos L."/>
            <person name="Pisabarro A.G."/>
            <person name="Rodriguez-Romero J."/>
            <person name="Ruiz-Herrera J."/>
            <person name="Ruiz-Vazquez R."/>
            <person name="Sanz C."/>
            <person name="Schackwitz W."/>
            <person name="Schmutz J."/>
            <person name="Shahriari M."/>
            <person name="Shelest E."/>
            <person name="Silva-Franco F."/>
            <person name="Soanes D."/>
            <person name="Syed K."/>
            <person name="Tagua V.G."/>
            <person name="Talbot N.J."/>
            <person name="Thon M."/>
            <person name="De vries R.P."/>
            <person name="Wiebenga A."/>
            <person name="Yadav J.S."/>
            <person name="Braun E.L."/>
            <person name="Baker S."/>
            <person name="Garre V."/>
            <person name="Horwitz B."/>
            <person name="Torres-Martinez S."/>
            <person name="Idnurm A."/>
            <person name="Herrera-Estrella A."/>
            <person name="Gabaldon T."/>
            <person name="Grigoriev I.V."/>
        </authorList>
    </citation>
    <scope>NUCLEOTIDE SEQUENCE [LARGE SCALE GENOMIC DNA]</scope>
    <source>
        <strain evidence="2">NRRL 1555(-)</strain>
    </source>
</reference>
<dbReference type="RefSeq" id="XP_018293643.1">
    <property type="nucleotide sequence ID" value="XM_018435504.1"/>
</dbReference>
<proteinExistence type="predicted"/>